<evidence type="ECO:0000256" key="1">
    <source>
        <dbReference type="ARBA" id="ARBA00011738"/>
    </source>
</evidence>
<keyword evidence="2" id="KW-0659">Purine metabolism</keyword>
<dbReference type="OrthoDB" id="10258141at2759"/>
<keyword evidence="6" id="KW-1185">Reference proteome</keyword>
<keyword evidence="3" id="KW-0456">Lyase</keyword>
<sequence length="241" mass="26709">MAVTANGTISDAQTKVETDVHGQVFDPEEIAYVPTTGVRKLFETPLVLATSETVKGYGEIVEVPEKHRIEIVRWPAQGWRPVDANSGDQGGLTEGLFEFWWKGDTLYARNNAVGDSYLFAWSQYPEEAATTGPARPRERAMIWRANYHPDGGQLFFPIDGQSFVVPLALPGDDVTPDKFVAFRCDGGTGLYIHPNIWHGAVVPLEDNARFIDRQGRVHARVSVDFAKEFGGYLSVPLRSAE</sequence>
<dbReference type="Gene3D" id="2.60.120.480">
    <property type="entry name" value="Ureidoglycolate hydrolase"/>
    <property type="match status" value="1"/>
</dbReference>
<evidence type="ECO:0000313" key="6">
    <source>
        <dbReference type="Proteomes" id="UP000053029"/>
    </source>
</evidence>
<dbReference type="Pfam" id="PF04115">
    <property type="entry name" value="Ureidogly_lyase"/>
    <property type="match status" value="1"/>
</dbReference>
<dbReference type="HOGENOM" id="CLU_1151685_0_0_1"/>
<dbReference type="CDD" id="cd20298">
    <property type="entry name" value="cupin_UAH"/>
    <property type="match status" value="1"/>
</dbReference>
<organism evidence="5 6">
    <name type="scientific">Fonsecaea pedrosoi CBS 271.37</name>
    <dbReference type="NCBI Taxonomy" id="1442368"/>
    <lineage>
        <taxon>Eukaryota</taxon>
        <taxon>Fungi</taxon>
        <taxon>Dikarya</taxon>
        <taxon>Ascomycota</taxon>
        <taxon>Pezizomycotina</taxon>
        <taxon>Eurotiomycetes</taxon>
        <taxon>Chaetothyriomycetidae</taxon>
        <taxon>Chaetothyriales</taxon>
        <taxon>Herpotrichiellaceae</taxon>
        <taxon>Fonsecaea</taxon>
    </lineage>
</organism>
<protein>
    <recommendedName>
        <fullName evidence="7">Ureidoglycolate hydrolase</fullName>
    </recommendedName>
</protein>
<gene>
    <name evidence="5" type="ORF">Z517_08021</name>
</gene>
<dbReference type="EMBL" id="KN846973">
    <property type="protein sequence ID" value="KIW78188.1"/>
    <property type="molecule type" value="Genomic_DNA"/>
</dbReference>
<comment type="catalytic activity">
    <reaction evidence="4">
        <text>(S)-ureidoglycolate = urea + glyoxylate</text>
        <dbReference type="Rhea" id="RHEA:11304"/>
        <dbReference type="ChEBI" id="CHEBI:16199"/>
        <dbReference type="ChEBI" id="CHEBI:36655"/>
        <dbReference type="ChEBI" id="CHEBI:57296"/>
        <dbReference type="EC" id="4.3.2.3"/>
    </reaction>
</comment>
<dbReference type="AlphaFoldDB" id="A0A0D2GC01"/>
<dbReference type="VEuPathDB" id="FungiDB:Z517_08021"/>
<dbReference type="InterPro" id="IPR007247">
    <property type="entry name" value="Ureidogly_lyase"/>
</dbReference>
<evidence type="ECO:0000256" key="3">
    <source>
        <dbReference type="ARBA" id="ARBA00023239"/>
    </source>
</evidence>
<dbReference type="InterPro" id="IPR024060">
    <property type="entry name" value="Ureidoglycolate_lyase_dom_sf"/>
</dbReference>
<dbReference type="GO" id="GO:0000256">
    <property type="term" value="P:allantoin catabolic process"/>
    <property type="evidence" value="ECO:0007669"/>
    <property type="project" value="InterPro"/>
</dbReference>
<comment type="subunit">
    <text evidence="1">Homodimer.</text>
</comment>
<reference evidence="5 6" key="1">
    <citation type="submission" date="2015-01" db="EMBL/GenBank/DDBJ databases">
        <title>The Genome Sequence of Fonsecaea pedrosoi CBS 271.37.</title>
        <authorList>
            <consortium name="The Broad Institute Genomics Platform"/>
            <person name="Cuomo C."/>
            <person name="de Hoog S."/>
            <person name="Gorbushina A."/>
            <person name="Stielow B."/>
            <person name="Teixiera M."/>
            <person name="Abouelleil A."/>
            <person name="Chapman S.B."/>
            <person name="Priest M."/>
            <person name="Young S.K."/>
            <person name="Wortman J."/>
            <person name="Nusbaum C."/>
            <person name="Birren B."/>
        </authorList>
    </citation>
    <scope>NUCLEOTIDE SEQUENCE [LARGE SCALE GENOMIC DNA]</scope>
    <source>
        <strain evidence="5 6">CBS 271.37</strain>
    </source>
</reference>
<dbReference type="SUPFAM" id="SSF51182">
    <property type="entry name" value="RmlC-like cupins"/>
    <property type="match status" value="1"/>
</dbReference>
<proteinExistence type="predicted"/>
<dbReference type="GO" id="GO:0006144">
    <property type="term" value="P:purine nucleobase metabolic process"/>
    <property type="evidence" value="ECO:0007669"/>
    <property type="project" value="UniProtKB-KW"/>
</dbReference>
<accession>A0A0D2GC01</accession>
<dbReference type="GeneID" id="25307511"/>
<evidence type="ECO:0000256" key="2">
    <source>
        <dbReference type="ARBA" id="ARBA00022631"/>
    </source>
</evidence>
<dbReference type="RefSeq" id="XP_013281996.1">
    <property type="nucleotide sequence ID" value="XM_013426542.1"/>
</dbReference>
<dbReference type="Proteomes" id="UP000053029">
    <property type="component" value="Unassembled WGS sequence"/>
</dbReference>
<dbReference type="GO" id="GO:0004848">
    <property type="term" value="F:ureidoglycolate hydrolase activity"/>
    <property type="evidence" value="ECO:0007669"/>
    <property type="project" value="InterPro"/>
</dbReference>
<dbReference type="InterPro" id="IPR047233">
    <property type="entry name" value="UAH_cupin"/>
</dbReference>
<evidence type="ECO:0000313" key="5">
    <source>
        <dbReference type="EMBL" id="KIW78188.1"/>
    </source>
</evidence>
<name>A0A0D2GC01_9EURO</name>
<evidence type="ECO:0008006" key="7">
    <source>
        <dbReference type="Google" id="ProtNLM"/>
    </source>
</evidence>
<evidence type="ECO:0000256" key="4">
    <source>
        <dbReference type="ARBA" id="ARBA00047684"/>
    </source>
</evidence>
<dbReference type="GO" id="GO:0050385">
    <property type="term" value="F:ureidoglycolate lyase activity"/>
    <property type="evidence" value="ECO:0007669"/>
    <property type="project" value="UniProtKB-EC"/>
</dbReference>
<dbReference type="InterPro" id="IPR011051">
    <property type="entry name" value="RmlC_Cupin_sf"/>
</dbReference>